<dbReference type="EMBL" id="CP030144">
    <property type="protein sequence ID" value="AXR63089.1"/>
    <property type="molecule type" value="Genomic_DNA"/>
</dbReference>
<proteinExistence type="predicted"/>
<keyword evidence="3" id="KW-1185">Reference proteome</keyword>
<organism evidence="2 3">
    <name type="scientific">Leptospira mayottensis</name>
    <dbReference type="NCBI Taxonomy" id="1137606"/>
    <lineage>
        <taxon>Bacteria</taxon>
        <taxon>Pseudomonadati</taxon>
        <taxon>Spirochaetota</taxon>
        <taxon>Spirochaetia</taxon>
        <taxon>Leptospirales</taxon>
        <taxon>Leptospiraceae</taxon>
        <taxon>Leptospira</taxon>
    </lineage>
</organism>
<protein>
    <submittedName>
        <fullName evidence="2">Uncharacterized protein</fullName>
    </submittedName>
</protein>
<feature type="region of interest" description="Disordered" evidence="1">
    <location>
        <begin position="38"/>
        <end position="57"/>
    </location>
</feature>
<gene>
    <name evidence="2" type="ORF">DQM28_01290</name>
</gene>
<evidence type="ECO:0000313" key="3">
    <source>
        <dbReference type="Proteomes" id="UP000258889"/>
    </source>
</evidence>
<evidence type="ECO:0000313" key="2">
    <source>
        <dbReference type="EMBL" id="AXR63089.1"/>
    </source>
</evidence>
<evidence type="ECO:0000256" key="1">
    <source>
        <dbReference type="SAM" id="MobiDB-lite"/>
    </source>
</evidence>
<dbReference type="Proteomes" id="UP000258889">
    <property type="component" value="Chromosome i"/>
</dbReference>
<reference evidence="2 3" key="1">
    <citation type="submission" date="2018-09" db="EMBL/GenBank/DDBJ databases">
        <title>Complete Genome sequences of three Leptospira mayottensis isolates obtained from Tenrecid mammals endemic to the Malagasy region.</title>
        <authorList>
            <person name="Cordonin C."/>
            <person name="Toty C."/>
        </authorList>
    </citation>
    <scope>NUCLEOTIDE SEQUENCE [LARGE SCALE GENOMIC DNA]</scope>
    <source>
        <strain evidence="2 3">MDI222</strain>
    </source>
</reference>
<sequence length="70" mass="7861">MAFLNSKRKASHTPALIHCAPNVEPLNLKSNDLWTIPSKDDSDGNIGAEGESNTPRYRNFKYSKSRIEDI</sequence>
<accession>A0ABM6Y5J8</accession>
<name>A0ABM6Y5J8_9LEPT</name>